<organism evidence="1 2">
    <name type="scientific">Staphylothermus marinus (strain ATCC 43588 / DSM 3639 / JCM 9404 / F1)</name>
    <dbReference type="NCBI Taxonomy" id="399550"/>
    <lineage>
        <taxon>Archaea</taxon>
        <taxon>Thermoproteota</taxon>
        <taxon>Thermoprotei</taxon>
        <taxon>Desulfurococcales</taxon>
        <taxon>Desulfurococcaceae</taxon>
        <taxon>Staphylothermus</taxon>
    </lineage>
</organism>
<keyword evidence="2" id="KW-1185">Reference proteome</keyword>
<evidence type="ECO:0000313" key="2">
    <source>
        <dbReference type="Proteomes" id="UP000000254"/>
    </source>
</evidence>
<gene>
    <name evidence="1" type="ordered locus">Smar_0464</name>
</gene>
<evidence type="ECO:0008006" key="3">
    <source>
        <dbReference type="Google" id="ProtNLM"/>
    </source>
</evidence>
<reference evidence="2" key="1">
    <citation type="journal article" date="2009" name="BMC Genomics">
        <title>The complete genome sequence of Staphylothermus marinus reveals differences in sulfur metabolism among heterotrophic Crenarchaeota.</title>
        <authorList>
            <person name="Anderson I.J."/>
            <person name="Dharmarajan L."/>
            <person name="Rodriguez J."/>
            <person name="Hooper S."/>
            <person name="Porat I."/>
            <person name="Ulrich L.E."/>
            <person name="Elkins J.G."/>
            <person name="Mavromatis K."/>
            <person name="Sun H."/>
            <person name="Land M."/>
            <person name="Lapidus A."/>
            <person name="Lucas S."/>
            <person name="Barry K."/>
            <person name="Huber H."/>
            <person name="Zhulin I.B."/>
            <person name="Whitman W.B."/>
            <person name="Mukhopadhyay B."/>
            <person name="Woese C."/>
            <person name="Bristow J."/>
            <person name="Kyrpides N."/>
        </authorList>
    </citation>
    <scope>NUCLEOTIDE SEQUENCE [LARGE SCALE GENOMIC DNA]</scope>
    <source>
        <strain evidence="2">ATCC 43588 / DSM 3639 / JCM 9404 / F1</strain>
    </source>
</reference>
<dbReference type="Proteomes" id="UP000000254">
    <property type="component" value="Chromosome"/>
</dbReference>
<dbReference type="RefSeq" id="WP_011838764.1">
    <property type="nucleotide sequence ID" value="NC_009033.1"/>
</dbReference>
<dbReference type="EMBL" id="CP000575">
    <property type="protein sequence ID" value="ABN69573.1"/>
    <property type="molecule type" value="Genomic_DNA"/>
</dbReference>
<dbReference type="STRING" id="399550.Smar_0464"/>
<dbReference type="Pfam" id="PF14076">
    <property type="entry name" value="DUF4258"/>
    <property type="match status" value="1"/>
</dbReference>
<protein>
    <recommendedName>
        <fullName evidence="3">DUF4258 domain-containing protein</fullName>
    </recommendedName>
</protein>
<reference evidence="1 2" key="2">
    <citation type="journal article" date="2009" name="Stand. Genomic Sci.">
        <title>Complete genome sequence of Staphylothermus marinus Stetter and Fiala 1986 type strain F1.</title>
        <authorList>
            <person name="Anderson I.J."/>
            <person name="Sun H."/>
            <person name="Lapidus A."/>
            <person name="Copeland A."/>
            <person name="Glavina Del Rio T."/>
            <person name="Tice H."/>
            <person name="Dalin E."/>
            <person name="Lucas S."/>
            <person name="Barry K."/>
            <person name="Land M."/>
            <person name="Richardson P."/>
            <person name="Huber H."/>
            <person name="Kyrpides N.C."/>
        </authorList>
    </citation>
    <scope>NUCLEOTIDE SEQUENCE [LARGE SCALE GENOMIC DNA]</scope>
    <source>
        <strain evidence="2">ATCC 43588 / DSM 3639 / JCM 9404 / F1</strain>
    </source>
</reference>
<sequence>MNNFSGEKSFWKIRVSKHAVHRMKERRISLEDIYDTINDPYMYFYDSWNDLYLAVNIRGYAVVYAFHGNIVEIVTVLGKREFEALLSKYGKSRYKHL</sequence>
<dbReference type="OrthoDB" id="373179at2157"/>
<dbReference type="eggNOG" id="arCOG04024">
    <property type="taxonomic scope" value="Archaea"/>
</dbReference>
<proteinExistence type="predicted"/>
<accession>A3DLR3</accession>
<dbReference type="HOGENOM" id="CLU_2340312_0_0_2"/>
<dbReference type="KEGG" id="smr:Smar_0464"/>
<dbReference type="AlphaFoldDB" id="A3DLR3"/>
<dbReference type="InterPro" id="IPR025354">
    <property type="entry name" value="DUF4258"/>
</dbReference>
<name>A3DLR3_STAMF</name>
<dbReference type="GeneID" id="4907109"/>
<evidence type="ECO:0000313" key="1">
    <source>
        <dbReference type="EMBL" id="ABN69573.1"/>
    </source>
</evidence>